<dbReference type="AlphaFoldDB" id="Q97AW4"/>
<evidence type="ECO:0000313" key="3">
    <source>
        <dbReference type="Proteomes" id="UP000001017"/>
    </source>
</evidence>
<dbReference type="HOGENOM" id="CLU_1438184_0_0_2"/>
<dbReference type="KEGG" id="tvo:TVG0702334"/>
<dbReference type="RefSeq" id="WP_010916955.1">
    <property type="nucleotide sequence ID" value="NC_002689.2"/>
</dbReference>
<dbReference type="EMBL" id="BA000011">
    <property type="protein sequence ID" value="BAB59837.1"/>
    <property type="molecule type" value="Genomic_DNA"/>
</dbReference>
<reference evidence="2 3" key="1">
    <citation type="journal article" date="1999" name="Proc. Jpn. Acad.">
        <title>Determination of the complete genomic DNA sequence of Thermoplasma volvanium GSS1.</title>
        <authorList>
            <person name="Kawashima T."/>
            <person name="Yamamoto Y."/>
            <person name="Aramaki H."/>
            <person name="Nunoshiba T."/>
            <person name="Kawamoto T."/>
            <person name="Watanabe K."/>
            <person name="Yamazaki M."/>
            <person name="Kanehori K."/>
            <person name="Amano N."/>
            <person name="Ohya Y."/>
            <person name="Makino K."/>
            <person name="Suzuki M."/>
        </authorList>
    </citation>
    <scope>NUCLEOTIDE SEQUENCE [LARGE SCALE GENOMIC DNA]</scope>
    <source>
        <strain evidence="3">ATCC 51530 / DSM 4299 / JCM 9571 / NBRC 15438 / GSS1</strain>
    </source>
</reference>
<evidence type="ECO:0000256" key="1">
    <source>
        <dbReference type="SAM" id="MobiDB-lite"/>
    </source>
</evidence>
<gene>
    <name evidence="2" type="ORF">TVG0702334</name>
</gene>
<dbReference type="STRING" id="273116.gene:9381483"/>
<evidence type="ECO:0000313" key="2">
    <source>
        <dbReference type="EMBL" id="BAB59837.1"/>
    </source>
</evidence>
<sequence>MNLKDLGNFRIERTEDYSETEDKSYTEMIRVKGSKPELPYFKIPSHLYKYYETELALYLKDHKNYWRPLGKLLGEEIDITDEEIVLVFPVKMFSKVAEIVPFVRKRGQGNLKDDQKIKRLSRLKNTDNYPSKIEQKEPKYDLTELSRSIAPISTTHAHSALHDRLNEGDQNSGRDTAVPSACDGTDDP</sequence>
<accession>Q97AW4</accession>
<protein>
    <submittedName>
        <fullName evidence="2">TVG0702334 protein</fullName>
    </submittedName>
</protein>
<dbReference type="PaxDb" id="273116-14324911"/>
<name>Q97AW4_THEVO</name>
<reference evidence="2 3" key="2">
    <citation type="journal article" date="2000" name="Proc. Natl. Acad. Sci. U.S.A.">
        <title>Archaeal adaptation to higher temperatures revealed by genomic sequence of Thermoplasma volcanium.</title>
        <authorList>
            <person name="Kawashima T."/>
            <person name="Amano N."/>
            <person name="Koike H."/>
            <person name="Makino S."/>
            <person name="Higuchi S."/>
            <person name="Kawashima-Ohya Y."/>
            <person name="Watanabe K."/>
            <person name="Yamazaki M."/>
            <person name="Kanehori K."/>
            <person name="Kawamoto T."/>
            <person name="Nunoshiba T."/>
            <person name="Yamamoto Y."/>
            <person name="Aramaki H."/>
            <person name="Makino K."/>
            <person name="Suzuki M."/>
        </authorList>
    </citation>
    <scope>NUCLEOTIDE SEQUENCE [LARGE SCALE GENOMIC DNA]</scope>
    <source>
        <strain evidence="3">ATCC 51530 / DSM 4299 / JCM 9571 / NBRC 15438 / GSS1</strain>
    </source>
</reference>
<proteinExistence type="predicted"/>
<dbReference type="Proteomes" id="UP000001017">
    <property type="component" value="Chromosome"/>
</dbReference>
<keyword evidence="3" id="KW-1185">Reference proteome</keyword>
<dbReference type="GeneID" id="1441803"/>
<organism evidence="2 3">
    <name type="scientific">Thermoplasma volcanium (strain ATCC 51530 / DSM 4299 / JCM 9571 / NBRC 15438 / GSS1)</name>
    <dbReference type="NCBI Taxonomy" id="273116"/>
    <lineage>
        <taxon>Archaea</taxon>
        <taxon>Methanobacteriati</taxon>
        <taxon>Thermoplasmatota</taxon>
        <taxon>Thermoplasmata</taxon>
        <taxon>Thermoplasmatales</taxon>
        <taxon>Thermoplasmataceae</taxon>
        <taxon>Thermoplasma</taxon>
    </lineage>
</organism>
<feature type="region of interest" description="Disordered" evidence="1">
    <location>
        <begin position="156"/>
        <end position="188"/>
    </location>
</feature>